<dbReference type="InterPro" id="IPR008272">
    <property type="entry name" value="HB-CoA_thioesterase_AS"/>
</dbReference>
<gene>
    <name evidence="4" type="ORF">BARRO_130016</name>
    <name evidence="5" type="ORF">O99_00874</name>
</gene>
<reference evidence="5 6" key="2">
    <citation type="submission" date="2012-04" db="EMBL/GenBank/DDBJ databases">
        <title>The Genome Sequence of Bartonella rochalimae BMGH.</title>
        <authorList>
            <consortium name="The Broad Institute Genome Sequencing Platform"/>
            <consortium name="The Broad Institute Genome Sequencing Center for Infectious Disease"/>
            <person name="Feldgarden M."/>
            <person name="Kirby J."/>
            <person name="Kosoy M."/>
            <person name="Birtles R."/>
            <person name="Probert W.S."/>
            <person name="Chiaraviglio L."/>
            <person name="Walker B."/>
            <person name="Young S.K."/>
            <person name="Zeng Q."/>
            <person name="Gargeya S."/>
            <person name="Fitzgerald M."/>
            <person name="Haas B."/>
            <person name="Abouelleil A."/>
            <person name="Alvarado L."/>
            <person name="Arachchi H.M."/>
            <person name="Berlin A.M."/>
            <person name="Chapman S.B."/>
            <person name="Goldberg J."/>
            <person name="Griggs A."/>
            <person name="Gujja S."/>
            <person name="Hansen M."/>
            <person name="Howarth C."/>
            <person name="Imamovic A."/>
            <person name="Larimer J."/>
            <person name="McCowen C."/>
            <person name="Montmayeur A."/>
            <person name="Murphy C."/>
            <person name="Neiman D."/>
            <person name="Pearson M."/>
            <person name="Priest M."/>
            <person name="Roberts A."/>
            <person name="Saif S."/>
            <person name="Shea T."/>
            <person name="Sisk P."/>
            <person name="Sykes S."/>
            <person name="Wortman J."/>
            <person name="Nusbaum C."/>
            <person name="Birren B."/>
        </authorList>
    </citation>
    <scope>NUCLEOTIDE SEQUENCE [LARGE SCALE GENOMIC DNA]</scope>
    <source>
        <strain evidence="5 6">ATCC BAA-1498</strain>
    </source>
</reference>
<dbReference type="InterPro" id="IPR029069">
    <property type="entry name" value="HotDog_dom_sf"/>
</dbReference>
<comment type="similarity">
    <text evidence="1">Belongs to the 4-hydroxybenzoyl-CoA thioesterase family.</text>
</comment>
<dbReference type="InterPro" id="IPR014166">
    <property type="entry name" value="Tol-Pal_acyl-CoA_thioesterase"/>
</dbReference>
<dbReference type="Gene3D" id="3.10.129.10">
    <property type="entry name" value="Hotdog Thioesterase"/>
    <property type="match status" value="1"/>
</dbReference>
<dbReference type="InterPro" id="IPR006684">
    <property type="entry name" value="YbgC/YbaW"/>
</dbReference>
<dbReference type="PANTHER" id="PTHR31793">
    <property type="entry name" value="4-HYDROXYBENZOYL-COA THIOESTERASE FAMILY MEMBER"/>
    <property type="match status" value="1"/>
</dbReference>
<name>E6YND4_9HYPH</name>
<dbReference type="PATRIC" id="fig|685782.3.peg.902"/>
<dbReference type="GO" id="GO:0047617">
    <property type="term" value="F:fatty acyl-CoA hydrolase activity"/>
    <property type="evidence" value="ECO:0007669"/>
    <property type="project" value="TreeGrafter"/>
</dbReference>
<feature type="domain" description="Thioesterase" evidence="3">
    <location>
        <begin position="31"/>
        <end position="117"/>
    </location>
</feature>
<dbReference type="InterPro" id="IPR006683">
    <property type="entry name" value="Thioestr_dom"/>
</dbReference>
<reference evidence="4" key="1">
    <citation type="journal article" date="2011" name="PLoS Genet.">
        <title>Parallel evolution of a type IV secretion system in radiating lineages of the host-restricted bacterial pathogen Bartonella.</title>
        <authorList>
            <person name="Engel P."/>
            <person name="Salzburger W."/>
            <person name="Liesch M."/>
            <person name="Chang C.C."/>
            <person name="Maruyama S."/>
            <person name="Lanz C."/>
            <person name="Calteau A."/>
            <person name="Lajus A."/>
            <person name="Medigue C."/>
            <person name="Schuster S.C."/>
            <person name="Dehio C."/>
        </authorList>
    </citation>
    <scope>NUCLEOTIDE SEQUENCE</scope>
    <source>
        <strain evidence="4">ATCC BAA-1498</strain>
    </source>
</reference>
<evidence type="ECO:0000313" key="4">
    <source>
        <dbReference type="EMBL" id="CBI78372.1"/>
    </source>
</evidence>
<protein>
    <submittedName>
        <fullName evidence="5">Tol-pal system-associated acyl-CoA thioesterase</fullName>
    </submittedName>
</protein>
<dbReference type="NCBIfam" id="TIGR02799">
    <property type="entry name" value="thio_ybgC"/>
    <property type="match status" value="1"/>
</dbReference>
<dbReference type="SUPFAM" id="SSF54637">
    <property type="entry name" value="Thioesterase/thiol ester dehydrase-isomerase"/>
    <property type="match status" value="1"/>
</dbReference>
<dbReference type="HOGENOM" id="CLU_101141_7_0_5"/>
<dbReference type="FunFam" id="3.10.129.10:FF:000004">
    <property type="entry name" value="Tol-pal system-associated acyl-CoA thioesterase"/>
    <property type="match status" value="1"/>
</dbReference>
<dbReference type="Pfam" id="PF03061">
    <property type="entry name" value="4HBT"/>
    <property type="match status" value="1"/>
</dbReference>
<organism evidence="4">
    <name type="scientific">Bartonella rochalimae ATCC BAA-1498</name>
    <dbReference type="NCBI Taxonomy" id="685782"/>
    <lineage>
        <taxon>Bacteria</taxon>
        <taxon>Pseudomonadati</taxon>
        <taxon>Pseudomonadota</taxon>
        <taxon>Alphaproteobacteria</taxon>
        <taxon>Hyphomicrobiales</taxon>
        <taxon>Bartonellaceae</taxon>
        <taxon>Bartonella</taxon>
    </lineage>
</organism>
<proteinExistence type="inferred from homology"/>
<dbReference type="NCBIfam" id="TIGR00051">
    <property type="entry name" value="YbgC/FadM family acyl-CoA thioesterase"/>
    <property type="match status" value="1"/>
</dbReference>
<dbReference type="PIRSF" id="PIRSF003230">
    <property type="entry name" value="YbgC"/>
    <property type="match status" value="1"/>
</dbReference>
<evidence type="ECO:0000256" key="2">
    <source>
        <dbReference type="ARBA" id="ARBA00022801"/>
    </source>
</evidence>
<evidence type="ECO:0000256" key="1">
    <source>
        <dbReference type="ARBA" id="ARBA00005953"/>
    </source>
</evidence>
<accession>E6YND4</accession>
<keyword evidence="2" id="KW-0378">Hydrolase</keyword>
<sequence length="156" mass="17652">MNKTTPLTQSPSSSSHTLQARIYVADTDFSGVVYHARYLEFLERGRSEFLRDMGFNNNELLSDSQGEKLFFVVRHMDITFSKPATLDDLLTIKTSLQSIQGARFFMNQIILRNEMTLIKAKVEIALINQEAKPRRLPKNLSSALLKSNLGSEVLKG</sequence>
<dbReference type="OrthoDB" id="9808429at2"/>
<dbReference type="Proteomes" id="UP000027336">
    <property type="component" value="Unassembled WGS sequence"/>
</dbReference>
<keyword evidence="6" id="KW-1185">Reference proteome</keyword>
<dbReference type="PROSITE" id="PS01328">
    <property type="entry name" value="4HBCOA_THIOESTERASE"/>
    <property type="match status" value="1"/>
</dbReference>
<dbReference type="AlphaFoldDB" id="E6YND4"/>
<dbReference type="RefSeq" id="WP_051668860.1">
    <property type="nucleotide sequence ID" value="NZ_KL407337.1"/>
</dbReference>
<evidence type="ECO:0000313" key="5">
    <source>
        <dbReference type="EMBL" id="KEC54976.1"/>
    </source>
</evidence>
<dbReference type="eggNOG" id="COG0824">
    <property type="taxonomic scope" value="Bacteria"/>
</dbReference>
<dbReference type="InterPro" id="IPR050563">
    <property type="entry name" value="4-hydroxybenzoyl-CoA_TE"/>
</dbReference>
<dbReference type="PANTHER" id="PTHR31793:SF37">
    <property type="entry name" value="ACYL-COA THIOESTER HYDROLASE YBGC"/>
    <property type="match status" value="1"/>
</dbReference>
<dbReference type="CDD" id="cd00586">
    <property type="entry name" value="4HBT"/>
    <property type="match status" value="1"/>
</dbReference>
<dbReference type="EMBL" id="FN645467">
    <property type="protein sequence ID" value="CBI78372.1"/>
    <property type="molecule type" value="Genomic_DNA"/>
</dbReference>
<evidence type="ECO:0000259" key="3">
    <source>
        <dbReference type="Pfam" id="PF03061"/>
    </source>
</evidence>
<dbReference type="EMBL" id="AHPK01000014">
    <property type="protein sequence ID" value="KEC54976.1"/>
    <property type="molecule type" value="Genomic_DNA"/>
</dbReference>
<evidence type="ECO:0000313" key="6">
    <source>
        <dbReference type="Proteomes" id="UP000027336"/>
    </source>
</evidence>